<proteinExistence type="predicted"/>
<evidence type="ECO:0000256" key="1">
    <source>
        <dbReference type="SAM" id="Phobius"/>
    </source>
</evidence>
<dbReference type="Proteomes" id="UP000001625">
    <property type="component" value="Chromosome"/>
</dbReference>
<feature type="transmembrane region" description="Helical" evidence="1">
    <location>
        <begin position="12"/>
        <end position="34"/>
    </location>
</feature>
<gene>
    <name evidence="2" type="ordered locus">Slit_1398</name>
</gene>
<keyword evidence="1" id="KW-0812">Transmembrane</keyword>
<keyword evidence="1" id="KW-0472">Membrane</keyword>
<accession>D5CRP9</accession>
<dbReference type="STRING" id="580332.Slit_1398"/>
<evidence type="ECO:0000313" key="3">
    <source>
        <dbReference type="Proteomes" id="UP000001625"/>
    </source>
</evidence>
<dbReference type="EMBL" id="CP001965">
    <property type="protein sequence ID" value="ADE11635.1"/>
    <property type="molecule type" value="Genomic_DNA"/>
</dbReference>
<dbReference type="HOGENOM" id="CLU_3358502_0_0_4"/>
<reference evidence="2 3" key="1">
    <citation type="submission" date="2010-03" db="EMBL/GenBank/DDBJ databases">
        <title>Complete sequence of Sideroxydans lithotrophicus ES-1.</title>
        <authorList>
            <consortium name="US DOE Joint Genome Institute"/>
            <person name="Lucas S."/>
            <person name="Copeland A."/>
            <person name="Lapidus A."/>
            <person name="Cheng J.-F."/>
            <person name="Bruce D."/>
            <person name="Goodwin L."/>
            <person name="Pitluck S."/>
            <person name="Munk A.C."/>
            <person name="Detter J.C."/>
            <person name="Han C."/>
            <person name="Tapia R."/>
            <person name="Larimer F."/>
            <person name="Land M."/>
            <person name="Hauser L."/>
            <person name="Kyrpides N."/>
            <person name="Ivanova N."/>
            <person name="Emerson D."/>
            <person name="Woyke T."/>
        </authorList>
    </citation>
    <scope>NUCLEOTIDE SEQUENCE [LARGE SCALE GENOMIC DNA]</scope>
    <source>
        <strain evidence="2 3">ES-1</strain>
    </source>
</reference>
<protein>
    <submittedName>
        <fullName evidence="2">Uncharacterized protein</fullName>
    </submittedName>
</protein>
<keyword evidence="3" id="KW-1185">Reference proteome</keyword>
<organism evidence="2 3">
    <name type="scientific">Sideroxydans lithotrophicus (strain ES-1)</name>
    <dbReference type="NCBI Taxonomy" id="580332"/>
    <lineage>
        <taxon>Bacteria</taxon>
        <taxon>Pseudomonadati</taxon>
        <taxon>Pseudomonadota</taxon>
        <taxon>Betaproteobacteria</taxon>
        <taxon>Nitrosomonadales</taxon>
        <taxon>Gallionellaceae</taxon>
        <taxon>Sideroxydans</taxon>
    </lineage>
</organism>
<dbReference type="KEGG" id="slt:Slit_1398"/>
<sequence length="36" mass="3969">MKKAYEEVAKFVRWVIAGVMAFIVVLPAVTSISLSN</sequence>
<evidence type="ECO:0000313" key="2">
    <source>
        <dbReference type="EMBL" id="ADE11635.1"/>
    </source>
</evidence>
<name>D5CRP9_SIDLE</name>
<keyword evidence="1" id="KW-1133">Transmembrane helix</keyword>
<dbReference type="AlphaFoldDB" id="D5CRP9"/>